<dbReference type="GO" id="GO:1990423">
    <property type="term" value="C:RZZ complex"/>
    <property type="evidence" value="ECO:0007669"/>
    <property type="project" value="UniProtKB-UniRule"/>
</dbReference>
<dbReference type="Proteomes" id="UP000013456">
    <property type="component" value="Chromosome 7"/>
</dbReference>
<dbReference type="Gene3D" id="2.20.25.230">
    <property type="match status" value="1"/>
</dbReference>
<evidence type="ECO:0000256" key="1">
    <source>
        <dbReference type="ARBA" id="ARBA00004629"/>
    </source>
</evidence>
<dbReference type="Gene3D" id="6.10.140.520">
    <property type="match status" value="1"/>
</dbReference>
<evidence type="ECO:0000256" key="6">
    <source>
        <dbReference type="ARBA" id="ARBA00022838"/>
    </source>
</evidence>
<evidence type="ECO:0000256" key="8">
    <source>
        <dbReference type="ARBA" id="ARBA00023328"/>
    </source>
</evidence>
<dbReference type="FunFam" id="1.20.58.730:FF:000001">
    <property type="entry name" value="Protein zwilch homolog"/>
    <property type="match status" value="1"/>
</dbReference>
<comment type="subunit">
    <text evidence="10">Component of the RZZ complex composed of KNTC1/ROD, ZW10 and ZWILCH; in the complex interacts directly with KNTC1/ROD.</text>
</comment>
<dbReference type="Gene3D" id="6.20.270.10">
    <property type="match status" value="1"/>
</dbReference>
<keyword evidence="7 11" id="KW-0131">Cell cycle</keyword>
<dbReference type="EMBL" id="CM001259">
    <property type="protein sequence ID" value="EHH27420.1"/>
    <property type="molecule type" value="Genomic_DNA"/>
</dbReference>
<evidence type="ECO:0000313" key="12">
    <source>
        <dbReference type="EMBL" id="EHH27420.1"/>
    </source>
</evidence>
<keyword evidence="8 11" id="KW-0137">Centromere</keyword>
<evidence type="ECO:0000256" key="5">
    <source>
        <dbReference type="ARBA" id="ARBA00022776"/>
    </source>
</evidence>
<evidence type="ECO:0000256" key="2">
    <source>
        <dbReference type="ARBA" id="ARBA00009062"/>
    </source>
</evidence>
<dbReference type="Pfam" id="PF09817">
    <property type="entry name" value="Zwilch"/>
    <property type="match status" value="1"/>
</dbReference>
<dbReference type="Gene3D" id="1.20.58.730">
    <property type="match status" value="1"/>
</dbReference>
<comment type="function">
    <text evidence="9 11">Essential component of the mitotic checkpoint, which prevents cells from prematurely exiting mitosis. Required for the assembly of the dynein-dynactin and MAD1-MAD2 complexes onto kinetochores. Its function related to the spindle assembly machinery is proposed to depend on its association in the mitotic RZZ complex.</text>
</comment>
<sequence>MWERLNCAVEEFYSRLLQAFNEEKKGVHKDPFLYEADVQVQLISKGQPNPLKNILNESDLVFIVEKVPLEKEETSHIEELQSEETAISDFSTGENVGPLALPVGKARQLIGLYTMAHNPNMTHLKINLPVTALPPLWVRCDSSDPEGTCWLGAELITTNDSITGIVLYVVSCKADKNYSVNLENLKNLHKKRHHLSTVTSRGFAQYELFKSSALDDTITASQTAITLDISWSPVDEILQIPPLSSAATLNIKVESGEPRGPLNHLYRELKFLLVLADGLRTGVTEWLEPLEAKSAVELVQEFLNDLNKLDGFGDSTKKDTEVETVKHDTAAVDRSVKRLFKARSDLDFAEQLWCKMSSSVISYQDLVKCFTLIIQSLQRGDIQPWLHSGSNSLLSKLIHQSYHGTMDTVSLSGTTPVQMLLEIGLDKLKKDYISFFIGQELASLNHLEYFIAPSVDIQEQVYRVQKLHHILEILVSCMPFIKSQHELLFSLTQICIKYYKQNPLDEQHIFQLPVRPTAVKNLYQSEKPQKWRVEIYSGQKKIKTVWQLSDSSPVDHLNFHKPDFSELTLNGSLEERISFTNMVTCSQVHFK</sequence>
<dbReference type="GO" id="GO:0051301">
    <property type="term" value="P:cell division"/>
    <property type="evidence" value="ECO:0007669"/>
    <property type="project" value="UniProtKB-UniRule"/>
</dbReference>
<evidence type="ECO:0000256" key="3">
    <source>
        <dbReference type="ARBA" id="ARBA00022454"/>
    </source>
</evidence>
<dbReference type="PANTHER" id="PTHR15995">
    <property type="entry name" value="PROTEIN ZWILCH HOMOLOG"/>
    <property type="match status" value="1"/>
</dbReference>
<comment type="similarity">
    <text evidence="2 11">Belongs to the ZWILCH family.</text>
</comment>
<protein>
    <recommendedName>
        <fullName evidence="11">Protein zwilch</fullName>
    </recommendedName>
</protein>
<reference evidence="12" key="1">
    <citation type="journal article" date="2011" name="Nat. Biotechnol.">
        <title>Genome sequencing and comparison of two nonhuman primate animal models, the cynomolgus and Chinese rhesus macaques.</title>
        <authorList>
            <person name="Yan G."/>
            <person name="Zhang G."/>
            <person name="Fang X."/>
            <person name="Zhang Y."/>
            <person name="Li C."/>
            <person name="Ling F."/>
            <person name="Cooper D.N."/>
            <person name="Li Q."/>
            <person name="Li Y."/>
            <person name="van Gool A.J."/>
            <person name="Du H."/>
            <person name="Chen J."/>
            <person name="Chen R."/>
            <person name="Zhang P."/>
            <person name="Huang Z."/>
            <person name="Thompson J.R."/>
            <person name="Meng Y."/>
            <person name="Bai Y."/>
            <person name="Wang J."/>
            <person name="Zhuo M."/>
            <person name="Wang T."/>
            <person name="Huang Y."/>
            <person name="Wei L."/>
            <person name="Li J."/>
            <person name="Wang Z."/>
            <person name="Hu H."/>
            <person name="Yang P."/>
            <person name="Le L."/>
            <person name="Stenson P.D."/>
            <person name="Li B."/>
            <person name="Liu X."/>
            <person name="Ball E.V."/>
            <person name="An N."/>
            <person name="Huang Q."/>
            <person name="Zhang Y."/>
            <person name="Fan W."/>
            <person name="Zhang X."/>
            <person name="Li Y."/>
            <person name="Wang W."/>
            <person name="Katze M.G."/>
            <person name="Su B."/>
            <person name="Nielsen R."/>
            <person name="Yang H."/>
            <person name="Wang J."/>
            <person name="Wang X."/>
            <person name="Wang J."/>
        </authorList>
    </citation>
    <scope>NUCLEOTIDE SEQUENCE [LARGE SCALE GENOMIC DNA]</scope>
    <source>
        <strain evidence="12">CR-5</strain>
    </source>
</reference>
<evidence type="ECO:0000256" key="7">
    <source>
        <dbReference type="ARBA" id="ARBA00023306"/>
    </source>
</evidence>
<organism evidence="12">
    <name type="scientific">Macaca mulatta</name>
    <name type="common">Rhesus macaque</name>
    <dbReference type="NCBI Taxonomy" id="9544"/>
    <lineage>
        <taxon>Eukaryota</taxon>
        <taxon>Metazoa</taxon>
        <taxon>Chordata</taxon>
        <taxon>Craniata</taxon>
        <taxon>Vertebrata</taxon>
        <taxon>Euteleostomi</taxon>
        <taxon>Mammalia</taxon>
        <taxon>Eutheria</taxon>
        <taxon>Euarchontoglires</taxon>
        <taxon>Primates</taxon>
        <taxon>Haplorrhini</taxon>
        <taxon>Catarrhini</taxon>
        <taxon>Cercopithecidae</taxon>
        <taxon>Cercopithecinae</taxon>
        <taxon>Macaca</taxon>
    </lineage>
</organism>
<dbReference type="AlphaFoldDB" id="G7MXW0"/>
<keyword evidence="6 11" id="KW-0995">Kinetochore</keyword>
<dbReference type="GO" id="GO:0007094">
    <property type="term" value="P:mitotic spindle assembly checkpoint signaling"/>
    <property type="evidence" value="ECO:0007669"/>
    <property type="project" value="UniProtKB-UniRule"/>
</dbReference>
<proteinExistence type="inferred from homology"/>
<evidence type="ECO:0000256" key="10">
    <source>
        <dbReference type="ARBA" id="ARBA00063486"/>
    </source>
</evidence>
<evidence type="ECO:0000256" key="4">
    <source>
        <dbReference type="ARBA" id="ARBA00022618"/>
    </source>
</evidence>
<dbReference type="FunFam" id="1.10.287.1880:FF:000001">
    <property type="entry name" value="Protein zwilch homolog"/>
    <property type="match status" value="1"/>
</dbReference>
<dbReference type="FunFam" id="2.20.25.230:FF:000001">
    <property type="entry name" value="protein zwilch homolog isoform X1"/>
    <property type="match status" value="1"/>
</dbReference>
<accession>G7MXW0</accession>
<dbReference type="GO" id="GO:0034501">
    <property type="term" value="P:protein localization to kinetochore"/>
    <property type="evidence" value="ECO:0007669"/>
    <property type="project" value="UniProtKB-UniRule"/>
</dbReference>
<dbReference type="Gene3D" id="1.10.287.1880">
    <property type="match status" value="1"/>
</dbReference>
<dbReference type="InterPro" id="IPR018630">
    <property type="entry name" value="Zwilch"/>
</dbReference>
<keyword evidence="3 11" id="KW-0158">Chromosome</keyword>
<dbReference type="PANTHER" id="PTHR15995:SF1">
    <property type="entry name" value="PROTEIN ZWILCH HOMOLOG"/>
    <property type="match status" value="1"/>
</dbReference>
<name>G7MXW0_MACMU</name>
<gene>
    <name evidence="12" type="ORF">EGK_17613</name>
</gene>
<keyword evidence="5 11" id="KW-0498">Mitosis</keyword>
<evidence type="ECO:0000256" key="9">
    <source>
        <dbReference type="ARBA" id="ARBA00054094"/>
    </source>
</evidence>
<keyword evidence="4 11" id="KW-0132">Cell division</keyword>
<evidence type="ECO:0000256" key="11">
    <source>
        <dbReference type="RuleBase" id="RU369076"/>
    </source>
</evidence>
<comment type="subcellular location">
    <subcellularLocation>
        <location evidence="1 11">Chromosome</location>
        <location evidence="1 11">Centromere</location>
        <location evidence="1 11">Kinetochore</location>
    </subcellularLocation>
</comment>